<protein>
    <submittedName>
        <fullName evidence="1">Uncharacterized protein</fullName>
    </submittedName>
</protein>
<proteinExistence type="predicted"/>
<name>A0A1Y5PBV4_9MYCO</name>
<reference evidence="1" key="1">
    <citation type="submission" date="2016-03" db="EMBL/GenBank/DDBJ databases">
        <authorList>
            <person name="Ploux O."/>
        </authorList>
    </citation>
    <scope>NUCLEOTIDE SEQUENCE</scope>
    <source>
        <strain evidence="1">UC10</strain>
    </source>
</reference>
<dbReference type="AlphaFoldDB" id="A0A1Y5PBV4"/>
<accession>A0A1Y5PBV4</accession>
<sequence>MPFARVYVAWLSHRVRLYQLATRGRRVR</sequence>
<dbReference type="EMBL" id="FLQS01000009">
    <property type="protein sequence ID" value="SBS73621.1"/>
    <property type="molecule type" value="Genomic_DNA"/>
</dbReference>
<gene>
    <name evidence="1" type="ORF">MHPYR_170099</name>
</gene>
<evidence type="ECO:0000313" key="1">
    <source>
        <dbReference type="EMBL" id="SBS73621.1"/>
    </source>
</evidence>
<organism evidence="1">
    <name type="scientific">uncultured Mycobacterium sp</name>
    <dbReference type="NCBI Taxonomy" id="171292"/>
    <lineage>
        <taxon>Bacteria</taxon>
        <taxon>Bacillati</taxon>
        <taxon>Actinomycetota</taxon>
        <taxon>Actinomycetes</taxon>
        <taxon>Mycobacteriales</taxon>
        <taxon>Mycobacteriaceae</taxon>
        <taxon>Mycobacterium</taxon>
        <taxon>environmental samples</taxon>
    </lineage>
</organism>